<protein>
    <submittedName>
        <fullName evidence="8">M20/M25/M40 family metallo-hydrolase</fullName>
    </submittedName>
</protein>
<evidence type="ECO:0000256" key="4">
    <source>
        <dbReference type="ARBA" id="ARBA00022833"/>
    </source>
</evidence>
<dbReference type="InterPro" id="IPR008007">
    <property type="entry name" value="Peptidase_M42"/>
</dbReference>
<accession>A0A7V5P163</accession>
<dbReference type="AlphaFoldDB" id="A0A7V5P163"/>
<dbReference type="Proteomes" id="UP000886101">
    <property type="component" value="Unassembled WGS sequence"/>
</dbReference>
<dbReference type="Gene3D" id="3.30.70.360">
    <property type="match status" value="1"/>
</dbReference>
<dbReference type="PIRSF" id="PIRSF001123">
    <property type="entry name" value="PepA_GA"/>
    <property type="match status" value="1"/>
</dbReference>
<organism evidence="8">
    <name type="scientific">Thermodesulfatator atlanticus</name>
    <dbReference type="NCBI Taxonomy" id="501497"/>
    <lineage>
        <taxon>Bacteria</taxon>
        <taxon>Pseudomonadati</taxon>
        <taxon>Thermodesulfobacteriota</taxon>
        <taxon>Thermodesulfobacteria</taxon>
        <taxon>Thermodesulfobacteriales</taxon>
        <taxon>Thermodesulfatatoraceae</taxon>
        <taxon>Thermodesulfatator</taxon>
    </lineage>
</organism>
<dbReference type="Pfam" id="PF01546">
    <property type="entry name" value="Peptidase_M20"/>
    <property type="match status" value="1"/>
</dbReference>
<evidence type="ECO:0000256" key="1">
    <source>
        <dbReference type="ARBA" id="ARBA00001947"/>
    </source>
</evidence>
<keyword evidence="4" id="KW-0862">Zinc</keyword>
<proteinExistence type="inferred from homology"/>
<dbReference type="PANTHER" id="PTHR42994">
    <property type="entry name" value="PEPTIDASE T"/>
    <property type="match status" value="1"/>
</dbReference>
<evidence type="ECO:0000259" key="7">
    <source>
        <dbReference type="Pfam" id="PF07687"/>
    </source>
</evidence>
<feature type="binding site" evidence="6">
    <location>
        <position position="348"/>
    </location>
    <ligand>
        <name>Zn(2+)</name>
        <dbReference type="ChEBI" id="CHEBI:29105"/>
        <label>2</label>
    </ligand>
</feature>
<feature type="domain" description="Peptidase M20 dimerisation" evidence="7">
    <location>
        <begin position="177"/>
        <end position="267"/>
    </location>
</feature>
<dbReference type="InterPro" id="IPR002933">
    <property type="entry name" value="Peptidase_M20"/>
</dbReference>
<dbReference type="GO" id="GO:0004177">
    <property type="term" value="F:aminopeptidase activity"/>
    <property type="evidence" value="ECO:0007669"/>
    <property type="project" value="UniProtKB-UniRule"/>
</dbReference>
<dbReference type="EMBL" id="DROK01000256">
    <property type="protein sequence ID" value="HHI97895.1"/>
    <property type="molecule type" value="Genomic_DNA"/>
</dbReference>
<evidence type="ECO:0000256" key="5">
    <source>
        <dbReference type="PIRNR" id="PIRNR001123"/>
    </source>
</evidence>
<evidence type="ECO:0000256" key="2">
    <source>
        <dbReference type="ARBA" id="ARBA00022723"/>
    </source>
</evidence>
<dbReference type="SUPFAM" id="SSF53187">
    <property type="entry name" value="Zn-dependent exopeptidases"/>
    <property type="match status" value="1"/>
</dbReference>
<dbReference type="Pfam" id="PF07687">
    <property type="entry name" value="M20_dimer"/>
    <property type="match status" value="1"/>
</dbReference>
<dbReference type="Gene3D" id="3.40.630.10">
    <property type="entry name" value="Zn peptidases"/>
    <property type="match status" value="1"/>
</dbReference>
<evidence type="ECO:0000256" key="6">
    <source>
        <dbReference type="PIRSR" id="PIRSR001123-2"/>
    </source>
</evidence>
<dbReference type="InterPro" id="IPR036264">
    <property type="entry name" value="Bact_exopeptidase_dim_dom"/>
</dbReference>
<keyword evidence="3" id="KW-0378">Hydrolase</keyword>
<dbReference type="SUPFAM" id="SSF55031">
    <property type="entry name" value="Bacterial exopeptidase dimerisation domain"/>
    <property type="match status" value="1"/>
</dbReference>
<dbReference type="PANTHER" id="PTHR42994:SF2">
    <property type="entry name" value="PEPTIDASE"/>
    <property type="match status" value="1"/>
</dbReference>
<comment type="cofactor">
    <cofactor evidence="1">
        <name>Zn(2+)</name>
        <dbReference type="ChEBI" id="CHEBI:29105"/>
    </cofactor>
</comment>
<gene>
    <name evidence="8" type="ORF">ENJ96_08575</name>
</gene>
<comment type="caution">
    <text evidence="8">The sequence shown here is derived from an EMBL/GenBank/DDBJ whole genome shotgun (WGS) entry which is preliminary data.</text>
</comment>
<name>A0A7V5P163_9BACT</name>
<sequence>MINVERLKRFFVDLATIPSPSRREGRIALYLQEKFSALGARVLFDDSASRTGSEVGNMVVKLFPENGKPIMFLAAHLDTVEPADNPRVIFENEVFRTDGHTVLGADDKSALAIFLEIATLLAESGQKIPLEFICTTCEEIGLLGAKNLDYTLVEAPMGYALDSEDPHDLINRAPEAIRFSIKVWGKAAHAGLNPEDGINAIQLAAEALTKIPLGRLDEETTANVGLIKGGKATNIVPEEVVLEGEIRSHNHAKVKENWEKIVQAFQDTVSSVRKQGAERPKVEFNVVQDYPLMRVPEDHRVVQLALAAGKTLSFPLRVTSTGGGSDANIFNDRGFPCVILGTGMRQVHSTEEYLPLSDFVAACRLSLELVWQGAK</sequence>
<dbReference type="GO" id="GO:0046872">
    <property type="term" value="F:metal ion binding"/>
    <property type="evidence" value="ECO:0007669"/>
    <property type="project" value="UniProtKB-UniRule"/>
</dbReference>
<comment type="cofactor">
    <cofactor evidence="6">
        <name>a divalent metal cation</name>
        <dbReference type="ChEBI" id="CHEBI:60240"/>
    </cofactor>
    <text evidence="6">Binds 2 divalent metal cations per subunit.</text>
</comment>
<evidence type="ECO:0000256" key="3">
    <source>
        <dbReference type="ARBA" id="ARBA00022801"/>
    </source>
</evidence>
<evidence type="ECO:0000313" key="8">
    <source>
        <dbReference type="EMBL" id="HHI97895.1"/>
    </source>
</evidence>
<comment type="similarity">
    <text evidence="5">Belongs to the peptidase M42 family.</text>
</comment>
<keyword evidence="2 6" id="KW-0479">Metal-binding</keyword>
<dbReference type="InterPro" id="IPR011650">
    <property type="entry name" value="Peptidase_M20_dimer"/>
</dbReference>
<reference evidence="8" key="1">
    <citation type="journal article" date="2020" name="mSystems">
        <title>Genome- and Community-Level Interaction Insights into Carbon Utilization and Element Cycling Functions of Hydrothermarchaeota in Hydrothermal Sediment.</title>
        <authorList>
            <person name="Zhou Z."/>
            <person name="Liu Y."/>
            <person name="Xu W."/>
            <person name="Pan J."/>
            <person name="Luo Z.H."/>
            <person name="Li M."/>
        </authorList>
    </citation>
    <scope>NUCLEOTIDE SEQUENCE [LARGE SCALE GENOMIC DNA]</scope>
    <source>
        <strain evidence="8">HyVt-533</strain>
    </source>
</reference>